<name>A0A238YKG6_HALEZ</name>
<dbReference type="Proteomes" id="UP000198297">
    <property type="component" value="Unassembled WGS sequence"/>
</dbReference>
<dbReference type="AlphaFoldDB" id="A0A238YKG6"/>
<dbReference type="SUPFAM" id="SSF47794">
    <property type="entry name" value="Rad51 N-terminal domain-like"/>
    <property type="match status" value="1"/>
</dbReference>
<dbReference type="Gene3D" id="1.10.150.20">
    <property type="entry name" value="5' to 3' exonuclease, C-terminal subdomain"/>
    <property type="match status" value="1"/>
</dbReference>
<reference evidence="1 2" key="1">
    <citation type="submission" date="2017-06" db="EMBL/GenBank/DDBJ databases">
        <authorList>
            <person name="Kim H.J."/>
            <person name="Triplett B.A."/>
        </authorList>
    </citation>
    <scope>NUCLEOTIDE SEQUENCE [LARGE SCALE GENOMIC DNA]</scope>
    <source>
        <strain evidence="1 2">DSM 19316</strain>
    </source>
</reference>
<sequence>MVPHVDLGLVDIQYEPALAREGVACAEFFGGIESGLIDVSDLFGVGESLSEKLIEAGFSTIPDIHHSPKWQLTLIDGVGDDTARALKSLAASRCDHHFGDYSWEPFKKYEPGIVQSSTPDSR</sequence>
<evidence type="ECO:0000313" key="2">
    <source>
        <dbReference type="Proteomes" id="UP000198297"/>
    </source>
</evidence>
<dbReference type="InterPro" id="IPR010995">
    <property type="entry name" value="DNA_repair_Rad51/TF_NusA_a-hlx"/>
</dbReference>
<evidence type="ECO:0008006" key="3">
    <source>
        <dbReference type="Google" id="ProtNLM"/>
    </source>
</evidence>
<protein>
    <recommendedName>
        <fullName evidence="3">Helix-hairpin-helix domain-containing protein</fullName>
    </recommendedName>
</protein>
<dbReference type="GO" id="GO:0000166">
    <property type="term" value="F:nucleotide binding"/>
    <property type="evidence" value="ECO:0007669"/>
    <property type="project" value="InterPro"/>
</dbReference>
<organism evidence="1 2">
    <name type="scientific">Halorubrum ezzemoulense</name>
    <name type="common">Halorubrum chaoviator</name>
    <dbReference type="NCBI Taxonomy" id="337243"/>
    <lineage>
        <taxon>Archaea</taxon>
        <taxon>Methanobacteriati</taxon>
        <taxon>Methanobacteriota</taxon>
        <taxon>Stenosarchaea group</taxon>
        <taxon>Halobacteria</taxon>
        <taxon>Halobacteriales</taxon>
        <taxon>Haloferacaceae</taxon>
        <taxon>Halorubrum</taxon>
    </lineage>
</organism>
<proteinExistence type="predicted"/>
<dbReference type="EMBL" id="FZNK01000014">
    <property type="protein sequence ID" value="SNR71746.1"/>
    <property type="molecule type" value="Genomic_DNA"/>
</dbReference>
<evidence type="ECO:0000313" key="1">
    <source>
        <dbReference type="EMBL" id="SNR71746.1"/>
    </source>
</evidence>
<gene>
    <name evidence="1" type="ORF">SAMN06266787_11425</name>
</gene>
<dbReference type="RefSeq" id="WP_089309162.1">
    <property type="nucleotide sequence ID" value="NZ_FZNK01000014.1"/>
</dbReference>
<accession>A0A238YKG6</accession>